<keyword evidence="4" id="KW-1185">Reference proteome</keyword>
<keyword evidence="1" id="KW-0677">Repeat</keyword>
<dbReference type="InterPro" id="IPR050230">
    <property type="entry name" value="CALM/Myosin/TropC-like"/>
</dbReference>
<dbReference type="InterPro" id="IPR011992">
    <property type="entry name" value="EF-hand-dom_pair"/>
</dbReference>
<dbReference type="RefSeq" id="XP_055893166.1">
    <property type="nucleotide sequence ID" value="XM_056037191.1"/>
</dbReference>
<dbReference type="Pfam" id="PF13499">
    <property type="entry name" value="EF-hand_7"/>
    <property type="match status" value="1"/>
</dbReference>
<keyword evidence="2" id="KW-0514">Muscle protein</keyword>
<dbReference type="PANTHER" id="PTHR23048">
    <property type="entry name" value="MYOSIN LIGHT CHAIN 1, 3"/>
    <property type="match status" value="1"/>
</dbReference>
<sequence length="156" mass="17738">MAHYFSEAQIDAFKECFFFHAKKGYVSNEGELSIIIRSLNFCITKDEVHKYFSKASSVNKFNLDGRIDFASFLNIMHSHSQVENKQRELKAALVAQDRERKGHLNAAELRHILTNIGEKLSNKEVDSLFSEAGVHSNGHVNISSFVEIIMTPQADY</sequence>
<dbReference type="OrthoDB" id="435273at2759"/>
<gene>
    <name evidence="5" type="primary">LOC106068416</name>
</gene>
<name>A0A9W3B128_BIOGL</name>
<evidence type="ECO:0000256" key="1">
    <source>
        <dbReference type="ARBA" id="ARBA00022737"/>
    </source>
</evidence>
<accession>A0A9W3B128</accession>
<feature type="domain" description="EF-hand" evidence="3">
    <location>
        <begin position="84"/>
        <end position="119"/>
    </location>
</feature>
<dbReference type="PROSITE" id="PS50222">
    <property type="entry name" value="EF_HAND_2"/>
    <property type="match status" value="1"/>
</dbReference>
<dbReference type="Gene3D" id="1.10.238.10">
    <property type="entry name" value="EF-hand"/>
    <property type="match status" value="2"/>
</dbReference>
<proteinExistence type="predicted"/>
<dbReference type="AlphaFoldDB" id="A0A9W3B128"/>
<organism evidence="4 5">
    <name type="scientific">Biomphalaria glabrata</name>
    <name type="common">Bloodfluke planorb</name>
    <name type="synonym">Freshwater snail</name>
    <dbReference type="NCBI Taxonomy" id="6526"/>
    <lineage>
        <taxon>Eukaryota</taxon>
        <taxon>Metazoa</taxon>
        <taxon>Spiralia</taxon>
        <taxon>Lophotrochozoa</taxon>
        <taxon>Mollusca</taxon>
        <taxon>Gastropoda</taxon>
        <taxon>Heterobranchia</taxon>
        <taxon>Euthyneura</taxon>
        <taxon>Panpulmonata</taxon>
        <taxon>Hygrophila</taxon>
        <taxon>Lymnaeoidea</taxon>
        <taxon>Planorbidae</taxon>
        <taxon>Biomphalaria</taxon>
    </lineage>
</organism>
<evidence type="ECO:0000259" key="3">
    <source>
        <dbReference type="PROSITE" id="PS50222"/>
    </source>
</evidence>
<protein>
    <submittedName>
        <fullName evidence="5">Calmodulin-like protein 4 isoform X1</fullName>
    </submittedName>
</protein>
<dbReference type="GeneID" id="106068416"/>
<reference evidence="5" key="1">
    <citation type="submission" date="2025-08" db="UniProtKB">
        <authorList>
            <consortium name="RefSeq"/>
        </authorList>
    </citation>
    <scope>IDENTIFICATION</scope>
</reference>
<dbReference type="GO" id="GO:0005509">
    <property type="term" value="F:calcium ion binding"/>
    <property type="evidence" value="ECO:0007669"/>
    <property type="project" value="InterPro"/>
</dbReference>
<dbReference type="PANTHER" id="PTHR23048:SF0">
    <property type="entry name" value="CALMODULIN LIKE 3"/>
    <property type="match status" value="1"/>
</dbReference>
<evidence type="ECO:0000313" key="5">
    <source>
        <dbReference type="RefSeq" id="XP_055893166.1"/>
    </source>
</evidence>
<dbReference type="GO" id="GO:0016460">
    <property type="term" value="C:myosin II complex"/>
    <property type="evidence" value="ECO:0007669"/>
    <property type="project" value="TreeGrafter"/>
</dbReference>
<dbReference type="SUPFAM" id="SSF47473">
    <property type="entry name" value="EF-hand"/>
    <property type="match status" value="1"/>
</dbReference>
<evidence type="ECO:0000313" key="4">
    <source>
        <dbReference type="Proteomes" id="UP001165740"/>
    </source>
</evidence>
<evidence type="ECO:0000256" key="2">
    <source>
        <dbReference type="ARBA" id="ARBA00023179"/>
    </source>
</evidence>
<dbReference type="InterPro" id="IPR002048">
    <property type="entry name" value="EF_hand_dom"/>
</dbReference>
<dbReference type="OMA" id="HCEQFAK"/>
<dbReference type="Proteomes" id="UP001165740">
    <property type="component" value="Chromosome 8"/>
</dbReference>
<dbReference type="FunFam" id="1.10.238.10:FF:000001">
    <property type="entry name" value="Calmodulin 1"/>
    <property type="match status" value="1"/>
</dbReference>